<keyword evidence="1 5" id="KW-0699">rRNA-binding</keyword>
<dbReference type="eggNOG" id="COG1825">
    <property type="taxonomic scope" value="Bacteria"/>
</dbReference>
<dbReference type="InterPro" id="IPR020057">
    <property type="entry name" value="Ribosomal_bL25_b-dom"/>
</dbReference>
<dbReference type="InterPro" id="IPR001021">
    <property type="entry name" value="Ribosomal_bL25_long"/>
</dbReference>
<evidence type="ECO:0000256" key="6">
    <source>
        <dbReference type="SAM" id="MobiDB-lite"/>
    </source>
</evidence>
<dbReference type="PANTHER" id="PTHR33284">
    <property type="entry name" value="RIBOSOMAL PROTEIN L25/GLN-TRNA SYNTHETASE, ANTI-CODON-BINDING DOMAIN-CONTAINING PROTEIN"/>
    <property type="match status" value="1"/>
</dbReference>
<keyword evidence="4 5" id="KW-0687">Ribonucleoprotein</keyword>
<dbReference type="NCBIfam" id="NF004130">
    <property type="entry name" value="PRK05618.1-5"/>
    <property type="match status" value="1"/>
</dbReference>
<evidence type="ECO:0000256" key="4">
    <source>
        <dbReference type="ARBA" id="ARBA00023274"/>
    </source>
</evidence>
<dbReference type="GO" id="GO:0006412">
    <property type="term" value="P:translation"/>
    <property type="evidence" value="ECO:0007669"/>
    <property type="project" value="UniProtKB-UniRule"/>
</dbReference>
<dbReference type="Pfam" id="PF01386">
    <property type="entry name" value="Ribosomal_L25p"/>
    <property type="match status" value="1"/>
</dbReference>
<dbReference type="PATRIC" id="fig|740709.3.peg.1880"/>
<organism evidence="9 10">
    <name type="scientific">Idiomarina xiamenensis 10-D-4</name>
    <dbReference type="NCBI Taxonomy" id="740709"/>
    <lineage>
        <taxon>Bacteria</taxon>
        <taxon>Pseudomonadati</taxon>
        <taxon>Pseudomonadota</taxon>
        <taxon>Gammaproteobacteria</taxon>
        <taxon>Alteromonadales</taxon>
        <taxon>Idiomarinaceae</taxon>
        <taxon>Idiomarina</taxon>
    </lineage>
</organism>
<keyword evidence="10" id="KW-1185">Reference proteome</keyword>
<evidence type="ECO:0000256" key="2">
    <source>
        <dbReference type="ARBA" id="ARBA00022884"/>
    </source>
</evidence>
<comment type="caution">
    <text evidence="9">The sequence shown here is derived from an EMBL/GenBank/DDBJ whole genome shotgun (WGS) entry which is preliminary data.</text>
</comment>
<accession>K2K879</accession>
<dbReference type="GO" id="GO:0022625">
    <property type="term" value="C:cytosolic large ribosomal subunit"/>
    <property type="evidence" value="ECO:0007669"/>
    <property type="project" value="TreeGrafter"/>
</dbReference>
<dbReference type="STRING" id="740709.A10D4_09284"/>
<dbReference type="SUPFAM" id="SSF50715">
    <property type="entry name" value="Ribosomal protein L25-like"/>
    <property type="match status" value="1"/>
</dbReference>
<dbReference type="NCBIfam" id="NF004612">
    <property type="entry name" value="PRK05943.1"/>
    <property type="match status" value="1"/>
</dbReference>
<dbReference type="GO" id="GO:0008097">
    <property type="term" value="F:5S rRNA binding"/>
    <property type="evidence" value="ECO:0007669"/>
    <property type="project" value="InterPro"/>
</dbReference>
<dbReference type="GO" id="GO:0003735">
    <property type="term" value="F:structural constituent of ribosome"/>
    <property type="evidence" value="ECO:0007669"/>
    <property type="project" value="InterPro"/>
</dbReference>
<dbReference type="InterPro" id="IPR020930">
    <property type="entry name" value="Ribosomal_uL5_bac-type"/>
</dbReference>
<dbReference type="Gene3D" id="2.40.240.10">
    <property type="entry name" value="Ribosomal Protein L25, Chain P"/>
    <property type="match status" value="1"/>
</dbReference>
<dbReference type="InterPro" id="IPR011035">
    <property type="entry name" value="Ribosomal_bL25/Gln-tRNA_synth"/>
</dbReference>
<evidence type="ECO:0000256" key="1">
    <source>
        <dbReference type="ARBA" id="ARBA00022730"/>
    </source>
</evidence>
<comment type="subunit">
    <text evidence="5">Part of the 50S ribosomal subunit; part of the 5S rRNA/L5/L18/L25 subcomplex. Contacts the 5S rRNA. Binds to the 5S rRNA independently of L5 and L18.</text>
</comment>
<comment type="function">
    <text evidence="5">This is one of the proteins that binds to the 5S RNA in the ribosome where it forms part of the central protuberance.</text>
</comment>
<dbReference type="RefSeq" id="WP_008489138.1">
    <property type="nucleotide sequence ID" value="NZ_AMRG01000011.1"/>
</dbReference>
<dbReference type="CDD" id="cd00495">
    <property type="entry name" value="Ribosomal_L25_TL5_CTC"/>
    <property type="match status" value="1"/>
</dbReference>
<dbReference type="NCBIfam" id="TIGR00731">
    <property type="entry name" value="bL25_bact_ctc"/>
    <property type="match status" value="1"/>
</dbReference>
<dbReference type="InterPro" id="IPR020056">
    <property type="entry name" value="Rbsml_bL25/Gln-tRNA_synth_N"/>
</dbReference>
<dbReference type="HAMAP" id="MF_01336">
    <property type="entry name" value="Ribosomal_bL25"/>
    <property type="match status" value="1"/>
</dbReference>
<dbReference type="Gene3D" id="2.170.120.20">
    <property type="entry name" value="Ribosomal protein L25, beta domain"/>
    <property type="match status" value="1"/>
</dbReference>
<proteinExistence type="inferred from homology"/>
<comment type="similarity">
    <text evidence="5">Belongs to the bacterial ribosomal protein bL25 family. CTC subfamily.</text>
</comment>
<dbReference type="NCBIfam" id="NF004128">
    <property type="entry name" value="PRK05618.1-2"/>
    <property type="match status" value="1"/>
</dbReference>
<dbReference type="AlphaFoldDB" id="K2K879"/>
<feature type="region of interest" description="Disordered" evidence="6">
    <location>
        <begin position="191"/>
        <end position="220"/>
    </location>
</feature>
<reference evidence="9 10" key="1">
    <citation type="journal article" date="2012" name="J. Bacteriol.">
        <title>Genome Sequence of Idiomarina xiamenensis Type Strain 10-D-4.</title>
        <authorList>
            <person name="Lai Q."/>
            <person name="Wang L."/>
            <person name="Wang W."/>
            <person name="Shao Z."/>
        </authorList>
    </citation>
    <scope>NUCLEOTIDE SEQUENCE [LARGE SCALE GENOMIC DNA]</scope>
    <source>
        <strain evidence="9 10">10-D-4</strain>
    </source>
</reference>
<dbReference type="FunFam" id="2.40.240.10:FF:000002">
    <property type="entry name" value="50S ribosomal protein L25"/>
    <property type="match status" value="1"/>
</dbReference>
<feature type="compositionally biased region" description="Acidic residues" evidence="6">
    <location>
        <begin position="198"/>
        <end position="207"/>
    </location>
</feature>
<keyword evidence="3 5" id="KW-0689">Ribosomal protein</keyword>
<evidence type="ECO:0000256" key="5">
    <source>
        <dbReference type="HAMAP-Rule" id="MF_01334"/>
    </source>
</evidence>
<dbReference type="InterPro" id="IPR020055">
    <property type="entry name" value="Ribosomal_bL25_short"/>
</dbReference>
<dbReference type="Pfam" id="PF14693">
    <property type="entry name" value="Ribosomal_TL5_C"/>
    <property type="match status" value="1"/>
</dbReference>
<gene>
    <name evidence="5" type="primary">rplY</name>
    <name evidence="5" type="synonym">ctc</name>
    <name evidence="9" type="ORF">A10D4_09284</name>
</gene>
<feature type="domain" description="Large ribosomal subunit protein bL25 L25" evidence="7">
    <location>
        <begin position="8"/>
        <end position="95"/>
    </location>
</feature>
<evidence type="ECO:0000256" key="3">
    <source>
        <dbReference type="ARBA" id="ARBA00022980"/>
    </source>
</evidence>
<dbReference type="Proteomes" id="UP000014115">
    <property type="component" value="Unassembled WGS sequence"/>
</dbReference>
<dbReference type="PANTHER" id="PTHR33284:SF1">
    <property type="entry name" value="RIBOSOMAL PROTEIN L25_GLN-TRNA SYNTHETASE, ANTI-CODON-BINDING DOMAIN-CONTAINING PROTEIN"/>
    <property type="match status" value="1"/>
</dbReference>
<feature type="domain" description="Large ribosomal subunit protein bL25 beta" evidence="8">
    <location>
        <begin position="103"/>
        <end position="194"/>
    </location>
</feature>
<evidence type="ECO:0000259" key="7">
    <source>
        <dbReference type="Pfam" id="PF01386"/>
    </source>
</evidence>
<evidence type="ECO:0000313" key="9">
    <source>
        <dbReference type="EMBL" id="EKE82787.1"/>
    </source>
</evidence>
<name>K2K879_9GAMM</name>
<evidence type="ECO:0000259" key="8">
    <source>
        <dbReference type="Pfam" id="PF14693"/>
    </source>
</evidence>
<dbReference type="HAMAP" id="MF_01334">
    <property type="entry name" value="Ribosomal_bL25_CTC"/>
    <property type="match status" value="1"/>
</dbReference>
<dbReference type="EMBL" id="AMRG01000011">
    <property type="protein sequence ID" value="EKE82787.1"/>
    <property type="molecule type" value="Genomic_DNA"/>
</dbReference>
<dbReference type="InterPro" id="IPR029751">
    <property type="entry name" value="Ribosomal_L25_dom"/>
</dbReference>
<evidence type="ECO:0000313" key="10">
    <source>
        <dbReference type="Proteomes" id="UP000014115"/>
    </source>
</evidence>
<keyword evidence="2 5" id="KW-0694">RNA-binding</keyword>
<sequence>MAELDFTIKAELRTDLGKGASRRLRRAEKVPAILYGGEKEPLALTLDHNKVNNMADYEAFYSHILTLDVDGKKYQAIVKDMQRHPYKPKLTHIDFQRVEAGHKLHTNIPLHFLNEATAKGVKDEGGMVVHHVTDVEITCLPKDLPEYLEVDIAALALGDTLHLTDLKLPQGVELVELNKGEDHDQAVVSIAAQRKEAEETEASEETSAEVPAANVKKDEE</sequence>
<protein>
    <recommendedName>
        <fullName evidence="5">Large ribosomal subunit protein bL25</fullName>
    </recommendedName>
    <alternativeName>
        <fullName evidence="5">General stress protein CTC</fullName>
    </alternativeName>
</protein>
<dbReference type="OrthoDB" id="9806411at2"/>
<dbReference type="InterPro" id="IPR037121">
    <property type="entry name" value="Ribosomal_bL25_C"/>
</dbReference>